<sequence>MNNTVEYRLSGLVVKYSRAKPVGPRFESRSGAGSFMRTAEGCHIRTKRPSSASRFSMAVVEILEISQIEIMSQLKLSGLVVKCSHAKSVGPGFEPRVVRDRGCSLLRSPIPGRNGRPVLPGF</sequence>
<reference evidence="1 2" key="1">
    <citation type="submission" date="2018-11" db="EMBL/GenBank/DDBJ databases">
        <authorList>
            <consortium name="Pathogen Informatics"/>
        </authorList>
    </citation>
    <scope>NUCLEOTIDE SEQUENCE [LARGE SCALE GENOMIC DNA]</scope>
    <source>
        <strain evidence="1 2">Zambia</strain>
    </source>
</reference>
<dbReference type="AlphaFoldDB" id="A0A183MZ64"/>
<evidence type="ECO:0000313" key="2">
    <source>
        <dbReference type="Proteomes" id="UP000277204"/>
    </source>
</evidence>
<dbReference type="EMBL" id="UZAI01018664">
    <property type="protein sequence ID" value="VDP39159.1"/>
    <property type="molecule type" value="Genomic_DNA"/>
</dbReference>
<dbReference type="Proteomes" id="UP000277204">
    <property type="component" value="Unassembled WGS sequence"/>
</dbReference>
<protein>
    <submittedName>
        <fullName evidence="1">Uncharacterized protein</fullName>
    </submittedName>
</protein>
<evidence type="ECO:0000313" key="1">
    <source>
        <dbReference type="EMBL" id="VDP39159.1"/>
    </source>
</evidence>
<organism evidence="1 2">
    <name type="scientific">Schistosoma margrebowiei</name>
    <dbReference type="NCBI Taxonomy" id="48269"/>
    <lineage>
        <taxon>Eukaryota</taxon>
        <taxon>Metazoa</taxon>
        <taxon>Spiralia</taxon>
        <taxon>Lophotrochozoa</taxon>
        <taxon>Platyhelminthes</taxon>
        <taxon>Trematoda</taxon>
        <taxon>Digenea</taxon>
        <taxon>Strigeidida</taxon>
        <taxon>Schistosomatoidea</taxon>
        <taxon>Schistosomatidae</taxon>
        <taxon>Schistosoma</taxon>
    </lineage>
</organism>
<keyword evidence="2" id="KW-1185">Reference proteome</keyword>
<gene>
    <name evidence="1" type="ORF">SMRZ_LOCUS21339</name>
</gene>
<feature type="non-terminal residue" evidence="1">
    <location>
        <position position="122"/>
    </location>
</feature>
<name>A0A183MZ64_9TREM</name>
<accession>A0A183MZ64</accession>
<proteinExistence type="predicted"/>